<feature type="transmembrane region" description="Helical" evidence="5">
    <location>
        <begin position="318"/>
        <end position="340"/>
    </location>
</feature>
<dbReference type="Pfam" id="PF23262">
    <property type="entry name" value="NFD4_C"/>
    <property type="match status" value="1"/>
</dbReference>
<feature type="transmembrane region" description="Helical" evidence="5">
    <location>
        <begin position="377"/>
        <end position="396"/>
    </location>
</feature>
<evidence type="ECO:0000256" key="3">
    <source>
        <dbReference type="ARBA" id="ARBA00022989"/>
    </source>
</evidence>
<feature type="transmembrane region" description="Helical" evidence="5">
    <location>
        <begin position="352"/>
        <end position="371"/>
    </location>
</feature>
<feature type="transmembrane region" description="Helical" evidence="5">
    <location>
        <begin position="86"/>
        <end position="107"/>
    </location>
</feature>
<evidence type="ECO:0000256" key="4">
    <source>
        <dbReference type="ARBA" id="ARBA00023136"/>
    </source>
</evidence>
<feature type="transmembrane region" description="Helical" evidence="5">
    <location>
        <begin position="181"/>
        <end position="201"/>
    </location>
</feature>
<feature type="domain" description="NFD4 C-terminal" evidence="7">
    <location>
        <begin position="286"/>
        <end position="493"/>
    </location>
</feature>
<comment type="subcellular location">
    <subcellularLocation>
        <location evidence="1">Membrane</location>
        <topology evidence="1">Multi-pass membrane protein</topology>
    </subcellularLocation>
</comment>
<evidence type="ECO:0000259" key="7">
    <source>
        <dbReference type="Pfam" id="PF23262"/>
    </source>
</evidence>
<proteinExistence type="predicted"/>
<dbReference type="InterPro" id="IPR010658">
    <property type="entry name" value="Nodulin-like"/>
</dbReference>
<evidence type="ECO:0000256" key="1">
    <source>
        <dbReference type="ARBA" id="ARBA00004141"/>
    </source>
</evidence>
<dbReference type="CDD" id="cd17354">
    <property type="entry name" value="MFS_Mch1p_like"/>
    <property type="match status" value="1"/>
</dbReference>
<protein>
    <submittedName>
        <fullName evidence="8">Uncharacterized protein</fullName>
    </submittedName>
</protein>
<reference evidence="9" key="1">
    <citation type="journal article" date="2020" name="Genome Biol.">
        <title>Gamete binning: chromosome-level and haplotype-resolved genome assembly enabled by high-throughput single-cell sequencing of gamete genomes.</title>
        <authorList>
            <person name="Campoy J.A."/>
            <person name="Sun H."/>
            <person name="Goel M."/>
            <person name="Jiao W.-B."/>
            <person name="Folz-Donahue K."/>
            <person name="Wang N."/>
            <person name="Rubio M."/>
            <person name="Liu C."/>
            <person name="Kukat C."/>
            <person name="Ruiz D."/>
            <person name="Huettel B."/>
            <person name="Schneeberger K."/>
        </authorList>
    </citation>
    <scope>NUCLEOTIDE SEQUENCE [LARGE SCALE GENOMIC DNA]</scope>
    <source>
        <strain evidence="9">cv. Rojo Pasion</strain>
    </source>
</reference>
<feature type="transmembrane region" description="Helical" evidence="5">
    <location>
        <begin position="408"/>
        <end position="426"/>
    </location>
</feature>
<name>A0A6J5WH63_PRUAR</name>
<feature type="transmembrane region" description="Helical" evidence="5">
    <location>
        <begin position="274"/>
        <end position="298"/>
    </location>
</feature>
<keyword evidence="3 5" id="KW-1133">Transmembrane helix</keyword>
<dbReference type="GO" id="GO:0016020">
    <property type="term" value="C:membrane"/>
    <property type="evidence" value="ECO:0007669"/>
    <property type="project" value="UniProtKB-SubCell"/>
</dbReference>
<dbReference type="PANTHER" id="PTHR21576:SF156">
    <property type="entry name" value="PROTEIN NUCLEAR FUSION DEFECTIVE 4-LIKE"/>
    <property type="match status" value="1"/>
</dbReference>
<feature type="transmembrane region" description="Helical" evidence="5">
    <location>
        <begin position="22"/>
        <end position="44"/>
    </location>
</feature>
<evidence type="ECO:0000313" key="9">
    <source>
        <dbReference type="Proteomes" id="UP000507245"/>
    </source>
</evidence>
<feature type="transmembrane region" description="Helical" evidence="5">
    <location>
        <begin position="466"/>
        <end position="487"/>
    </location>
</feature>
<feature type="transmembrane region" description="Helical" evidence="5">
    <location>
        <begin position="64"/>
        <end position="80"/>
    </location>
</feature>
<dbReference type="EMBL" id="CAEKKB010000002">
    <property type="protein sequence ID" value="CAB4300859.1"/>
    <property type="molecule type" value="Genomic_DNA"/>
</dbReference>
<organism evidence="8 9">
    <name type="scientific">Prunus armeniaca</name>
    <name type="common">Apricot</name>
    <name type="synonym">Armeniaca vulgaris</name>
    <dbReference type="NCBI Taxonomy" id="36596"/>
    <lineage>
        <taxon>Eukaryota</taxon>
        <taxon>Viridiplantae</taxon>
        <taxon>Streptophyta</taxon>
        <taxon>Embryophyta</taxon>
        <taxon>Tracheophyta</taxon>
        <taxon>Spermatophyta</taxon>
        <taxon>Magnoliopsida</taxon>
        <taxon>eudicotyledons</taxon>
        <taxon>Gunneridae</taxon>
        <taxon>Pentapetalae</taxon>
        <taxon>rosids</taxon>
        <taxon>fabids</taxon>
        <taxon>Rosales</taxon>
        <taxon>Rosaceae</taxon>
        <taxon>Amygdaloideae</taxon>
        <taxon>Amygdaleae</taxon>
        <taxon>Prunus</taxon>
    </lineage>
</organism>
<keyword evidence="4 5" id="KW-0472">Membrane</keyword>
<gene>
    <name evidence="8" type="ORF">ORAREDHAP_LOCUS16160</name>
</gene>
<feature type="domain" description="Nodulin-like" evidence="6">
    <location>
        <begin position="21"/>
        <end position="211"/>
    </location>
</feature>
<feature type="transmembrane region" description="Helical" evidence="5">
    <location>
        <begin position="151"/>
        <end position="175"/>
    </location>
</feature>
<dbReference type="Pfam" id="PF06813">
    <property type="entry name" value="Nodulin-like"/>
    <property type="match status" value="1"/>
</dbReference>
<evidence type="ECO:0000259" key="6">
    <source>
        <dbReference type="Pfam" id="PF06813"/>
    </source>
</evidence>
<dbReference type="Proteomes" id="UP000507245">
    <property type="component" value="Unassembled WGS sequence"/>
</dbReference>
<evidence type="ECO:0000313" key="8">
    <source>
        <dbReference type="EMBL" id="CAB4300859.1"/>
    </source>
</evidence>
<dbReference type="Gene3D" id="1.20.1250.20">
    <property type="entry name" value="MFS general substrate transporter like domains"/>
    <property type="match status" value="1"/>
</dbReference>
<dbReference type="AlphaFoldDB" id="A0A6J5WH63"/>
<evidence type="ECO:0000256" key="2">
    <source>
        <dbReference type="ARBA" id="ARBA00022692"/>
    </source>
</evidence>
<sequence>MGVHGTWADIKGFALQVLTGRWLMLFASFLMMASAGASYMFGLYSNDIKSVLGYNQSTLNMISFFKDLGANVGIFSGLINEVTPPWVVLSIGAAFNFFGYFMIWLAVTEKIAKPQVWHMCLYITMGANSHTFINTGAFVTCVKNFPRSRGLLIGLLNGYIGLSAAVIAQLYHAFYGDDTKSFTLFVAWLPSAVSLIFLRTIRIMKVIPQKRYYKVLSKFLYISLGLAGTWRTKQSLSTANIEIPSPDSTHVDQNKLSSWKHVFSPPEIGEDHSILQAVFSIEMLTLFLTTLCGLGGMLTMMDNLGQIGTALGYSLESISTFVSLASIWIYLGEVMVGLLSEIFITKYKCPRPLMFTFSLFLSCIGYLLIAFNVPNGLYVASIITGFCFGGVWPLLFSIISEIFGLKHISTLNNVGAMACPLGSYLLNVKVTGYLYDREAEKQLRALGLERKPGEELNCSGGQCFKLPFIIITAATLLGVLVSLVLVFRTRKFYNSDIYKKFKDETRAAESETVVAKNPNVGLPKLEAKIDLKS</sequence>
<dbReference type="InterPro" id="IPR056555">
    <property type="entry name" value="NFD4_C"/>
</dbReference>
<evidence type="ECO:0000256" key="5">
    <source>
        <dbReference type="SAM" id="Phobius"/>
    </source>
</evidence>
<dbReference type="InterPro" id="IPR036259">
    <property type="entry name" value="MFS_trans_sf"/>
</dbReference>
<dbReference type="PANTHER" id="PTHR21576">
    <property type="entry name" value="UNCHARACTERIZED NODULIN-LIKE PROTEIN"/>
    <property type="match status" value="1"/>
</dbReference>
<keyword evidence="2 5" id="KW-0812">Transmembrane</keyword>
<keyword evidence="9" id="KW-1185">Reference proteome</keyword>
<dbReference type="SUPFAM" id="SSF103473">
    <property type="entry name" value="MFS general substrate transporter"/>
    <property type="match status" value="1"/>
</dbReference>
<dbReference type="OrthoDB" id="1158332at2759"/>
<accession>A0A6J5WH63</accession>